<dbReference type="EC" id="2.5.1.9" evidence="4 9"/>
<dbReference type="InterPro" id="IPR001783">
    <property type="entry name" value="Lumazine-bd"/>
</dbReference>
<evidence type="ECO:0000313" key="12">
    <source>
        <dbReference type="EMBL" id="MCW2309316.1"/>
    </source>
</evidence>
<dbReference type="Gene3D" id="2.40.30.20">
    <property type="match status" value="2"/>
</dbReference>
<evidence type="ECO:0000256" key="1">
    <source>
        <dbReference type="ARBA" id="ARBA00000968"/>
    </source>
</evidence>
<evidence type="ECO:0000259" key="11">
    <source>
        <dbReference type="PROSITE" id="PS51177"/>
    </source>
</evidence>
<evidence type="ECO:0000256" key="7">
    <source>
        <dbReference type="ARBA" id="ARBA00022679"/>
    </source>
</evidence>
<feature type="domain" description="Lumazine-binding" evidence="11">
    <location>
        <begin position="102"/>
        <end position="198"/>
    </location>
</feature>
<dbReference type="RefSeq" id="WP_264602904.1">
    <property type="nucleotide sequence ID" value="NZ_JAOQNS010000012.1"/>
</dbReference>
<dbReference type="Proteomes" id="UP001209755">
    <property type="component" value="Unassembled WGS sequence"/>
</dbReference>
<evidence type="ECO:0000256" key="3">
    <source>
        <dbReference type="ARBA" id="ARBA00004887"/>
    </source>
</evidence>
<protein>
    <recommendedName>
        <fullName evidence="5 9">Riboflavin synthase</fullName>
        <ecNumber evidence="4 9">2.5.1.9</ecNumber>
    </recommendedName>
</protein>
<dbReference type="PROSITE" id="PS51177">
    <property type="entry name" value="LUMAZINE_BIND"/>
    <property type="match status" value="2"/>
</dbReference>
<comment type="catalytic activity">
    <reaction evidence="1">
        <text>2 6,7-dimethyl-8-(1-D-ribityl)lumazine + H(+) = 5-amino-6-(D-ribitylamino)uracil + riboflavin</text>
        <dbReference type="Rhea" id="RHEA:20772"/>
        <dbReference type="ChEBI" id="CHEBI:15378"/>
        <dbReference type="ChEBI" id="CHEBI:15934"/>
        <dbReference type="ChEBI" id="CHEBI:57986"/>
        <dbReference type="ChEBI" id="CHEBI:58201"/>
        <dbReference type="EC" id="2.5.1.9"/>
    </reaction>
</comment>
<dbReference type="CDD" id="cd00402">
    <property type="entry name" value="Riboflavin_synthase_like"/>
    <property type="match status" value="1"/>
</dbReference>
<organism evidence="12 13">
    <name type="scientific">Rhodobium gokarnense</name>
    <dbReference type="NCBI Taxonomy" id="364296"/>
    <lineage>
        <taxon>Bacteria</taxon>
        <taxon>Pseudomonadati</taxon>
        <taxon>Pseudomonadota</taxon>
        <taxon>Alphaproteobacteria</taxon>
        <taxon>Hyphomicrobiales</taxon>
        <taxon>Rhodobiaceae</taxon>
        <taxon>Rhodobium</taxon>
    </lineage>
</organism>
<dbReference type="PANTHER" id="PTHR21098:SF12">
    <property type="entry name" value="RIBOFLAVIN SYNTHASE"/>
    <property type="match status" value="1"/>
</dbReference>
<keyword evidence="13" id="KW-1185">Reference proteome</keyword>
<evidence type="ECO:0000256" key="6">
    <source>
        <dbReference type="ARBA" id="ARBA00022619"/>
    </source>
</evidence>
<feature type="repeat" description="Lumazine-binding" evidence="10">
    <location>
        <begin position="1"/>
        <end position="101"/>
    </location>
</feature>
<evidence type="ECO:0000256" key="5">
    <source>
        <dbReference type="ARBA" id="ARBA00013950"/>
    </source>
</evidence>
<feature type="repeat" description="Lumazine-binding" evidence="10">
    <location>
        <begin position="102"/>
        <end position="198"/>
    </location>
</feature>
<evidence type="ECO:0000256" key="4">
    <source>
        <dbReference type="ARBA" id="ARBA00012827"/>
    </source>
</evidence>
<feature type="domain" description="Lumazine-binding" evidence="11">
    <location>
        <begin position="1"/>
        <end position="101"/>
    </location>
</feature>
<name>A0ABT3HGB6_9HYPH</name>
<evidence type="ECO:0000256" key="9">
    <source>
        <dbReference type="NCBIfam" id="TIGR00187"/>
    </source>
</evidence>
<comment type="function">
    <text evidence="2">Catalyzes the dismutation of two molecules of 6,7-dimethyl-8-ribityllumazine, resulting in the formation of riboflavin and 5-amino-6-(D-ribitylamino)uracil.</text>
</comment>
<dbReference type="PANTHER" id="PTHR21098">
    <property type="entry name" value="RIBOFLAVIN SYNTHASE ALPHA CHAIN"/>
    <property type="match status" value="1"/>
</dbReference>
<evidence type="ECO:0000256" key="8">
    <source>
        <dbReference type="ARBA" id="ARBA00022737"/>
    </source>
</evidence>
<evidence type="ECO:0000256" key="10">
    <source>
        <dbReference type="PROSITE-ProRule" id="PRU00524"/>
    </source>
</evidence>
<gene>
    <name evidence="12" type="ORF">M2319_003670</name>
</gene>
<dbReference type="NCBIfam" id="NF006767">
    <property type="entry name" value="PRK09289.1"/>
    <property type="match status" value="1"/>
</dbReference>
<dbReference type="InterPro" id="IPR023366">
    <property type="entry name" value="ATP_synth_asu-like_sf"/>
</dbReference>
<dbReference type="InterPro" id="IPR017938">
    <property type="entry name" value="Riboflavin_synthase-like_b-brl"/>
</dbReference>
<keyword evidence="7 12" id="KW-0808">Transferase</keyword>
<evidence type="ECO:0000313" key="13">
    <source>
        <dbReference type="Proteomes" id="UP001209755"/>
    </source>
</evidence>
<dbReference type="Pfam" id="PF00677">
    <property type="entry name" value="Lum_binding"/>
    <property type="match status" value="2"/>
</dbReference>
<reference evidence="13" key="1">
    <citation type="submission" date="2023-07" db="EMBL/GenBank/DDBJ databases">
        <title>Genome sequencing of Purple Non-Sulfur Bacteria from various extreme environments.</title>
        <authorList>
            <person name="Mayer M."/>
        </authorList>
    </citation>
    <scope>NUCLEOTIDE SEQUENCE [LARGE SCALE GENOMIC DNA]</scope>
    <source>
        <strain evidence="13">DSM 17935</strain>
    </source>
</reference>
<comment type="caution">
    <text evidence="12">The sequence shown here is derived from an EMBL/GenBank/DDBJ whole genome shotgun (WGS) entry which is preliminary data.</text>
</comment>
<sequence length="201" mass="21426">MFTGIVSDVGTVIAIDKRATGVRIRMASTYDPDSIAIGASIAHAGICLTVVEAGRLDDGVSYFDVEASDETLSCTTLGGWQIGTRVNLERALALGEELGGHLVTGHVDGVAEIIARDNDADMARLTFRVPDRLKKFVAEKGSVALDGTSLTVNGVDDATFDVMLIPHTLEITTWGWKKAGDRVNFEVDLMARYAARLAEAG</sequence>
<dbReference type="PIRSF" id="PIRSF000498">
    <property type="entry name" value="Riboflavin_syn_A"/>
    <property type="match status" value="1"/>
</dbReference>
<accession>A0ABT3HGB6</accession>
<dbReference type="NCBIfam" id="NF009566">
    <property type="entry name" value="PRK13020.1"/>
    <property type="match status" value="1"/>
</dbReference>
<dbReference type="InterPro" id="IPR026017">
    <property type="entry name" value="Lumazine-bd_dom"/>
</dbReference>
<dbReference type="EMBL" id="JAOQNS010000012">
    <property type="protein sequence ID" value="MCW2309316.1"/>
    <property type="molecule type" value="Genomic_DNA"/>
</dbReference>
<evidence type="ECO:0000256" key="2">
    <source>
        <dbReference type="ARBA" id="ARBA00002803"/>
    </source>
</evidence>
<dbReference type="NCBIfam" id="TIGR00187">
    <property type="entry name" value="ribE"/>
    <property type="match status" value="1"/>
</dbReference>
<keyword evidence="6" id="KW-0686">Riboflavin biosynthesis</keyword>
<comment type="pathway">
    <text evidence="3">Cofactor biosynthesis; riboflavin biosynthesis; riboflavin from 2-hydroxy-3-oxobutyl phosphate and 5-amino-6-(D-ribitylamino)uracil: step 2/2.</text>
</comment>
<dbReference type="GO" id="GO:0004746">
    <property type="term" value="F:riboflavin synthase activity"/>
    <property type="evidence" value="ECO:0007669"/>
    <property type="project" value="UniProtKB-EC"/>
</dbReference>
<keyword evidence="8" id="KW-0677">Repeat</keyword>
<dbReference type="SUPFAM" id="SSF63380">
    <property type="entry name" value="Riboflavin synthase domain-like"/>
    <property type="match status" value="2"/>
</dbReference>
<proteinExistence type="predicted"/>